<name>A0A7G3B734_LUTLO</name>
<feature type="chain" id="PRO_5028808590" evidence="2">
    <location>
        <begin position="21"/>
        <end position="331"/>
    </location>
</feature>
<dbReference type="PANTHER" id="PTHR24047">
    <property type="entry name" value="FI01909P-RELATED"/>
    <property type="match status" value="1"/>
</dbReference>
<evidence type="ECO:0000313" key="3">
    <source>
        <dbReference type="EMBL" id="MBC1180437.1"/>
    </source>
</evidence>
<evidence type="ECO:0000256" key="1">
    <source>
        <dbReference type="SAM" id="Phobius"/>
    </source>
</evidence>
<feature type="transmembrane region" description="Helical" evidence="1">
    <location>
        <begin position="275"/>
        <end position="296"/>
    </location>
</feature>
<dbReference type="Gene3D" id="2.10.25.10">
    <property type="entry name" value="Laminin"/>
    <property type="match status" value="2"/>
</dbReference>
<reference evidence="3" key="1">
    <citation type="journal article" date="2020" name="BMC">
        <title>Leishmania infection induces a limited differential gene expression in the sand fly midgut.</title>
        <authorList>
            <person name="Coutinho-Abreu I.V."/>
            <person name="Serafim T.D."/>
            <person name="Meneses C."/>
            <person name="Kamhawi S."/>
            <person name="Oliveira F."/>
            <person name="Valenzuela J.G."/>
        </authorList>
    </citation>
    <scope>NUCLEOTIDE SEQUENCE</scope>
    <source>
        <strain evidence="3">Jacobina</strain>
        <tissue evidence="3">Midgut</tissue>
    </source>
</reference>
<protein>
    <submittedName>
        <fullName evidence="3">Uncharacterized protein</fullName>
    </submittedName>
</protein>
<accession>A0A7G3B734</accession>
<keyword evidence="1" id="KW-0472">Membrane</keyword>
<keyword evidence="1" id="KW-0812">Transmembrane</keyword>
<keyword evidence="1" id="KW-1133">Transmembrane helix</keyword>
<dbReference type="InterPro" id="IPR053255">
    <property type="entry name" value="EGF-like_domain"/>
</dbReference>
<keyword evidence="2" id="KW-0732">Signal</keyword>
<sequence length="331" mass="37285">MLWTFVKLLLFLQFLDLTLGQYCNEDIVTQTVTKVDKQYTEPEKYDAKCAFNGAPSNQFCPYWRNVTKTKTEEKIENKKRTIIICCDGYHLVKKECLPYCEQSCVNGFCSSPGTCSCSKGYTKSPNKDNVCDPVCKSCINGDCVAPNECKCHEGYIMDTASSKCKATCGNCAFGICDDTPNKCKCFQGYEKDADGKCTVKSCPTVCKGGSCVDGKCECSDDLLWDDEKSSCIPICPTIPPTITESQIPENITVLFEEIATTEKPIIDVSLKKKDLLIWGLLLIISLLSTTIILILLRSLYMKRRYHYQDEDTYNIRYDQEDKVMIQAVKKN</sequence>
<organism evidence="3">
    <name type="scientific">Lutzomyia longipalpis</name>
    <name type="common">Sand fly</name>
    <dbReference type="NCBI Taxonomy" id="7200"/>
    <lineage>
        <taxon>Eukaryota</taxon>
        <taxon>Metazoa</taxon>
        <taxon>Ecdysozoa</taxon>
        <taxon>Arthropoda</taxon>
        <taxon>Hexapoda</taxon>
        <taxon>Insecta</taxon>
        <taxon>Pterygota</taxon>
        <taxon>Neoptera</taxon>
        <taxon>Endopterygota</taxon>
        <taxon>Diptera</taxon>
        <taxon>Nematocera</taxon>
        <taxon>Psychodoidea</taxon>
        <taxon>Psychodidae</taxon>
        <taxon>Lutzomyia</taxon>
        <taxon>Lutzomyia</taxon>
    </lineage>
</organism>
<evidence type="ECO:0000256" key="2">
    <source>
        <dbReference type="SAM" id="SignalP"/>
    </source>
</evidence>
<feature type="signal peptide" evidence="2">
    <location>
        <begin position="1"/>
        <end position="20"/>
    </location>
</feature>
<dbReference type="EMBL" id="GITU01011734">
    <property type="protein sequence ID" value="MBC1180437.1"/>
    <property type="molecule type" value="Transcribed_RNA"/>
</dbReference>
<dbReference type="VEuPathDB" id="VectorBase:LLONM1_003898"/>
<dbReference type="AlphaFoldDB" id="A0A7G3B734"/>
<dbReference type="PANTHER" id="PTHR24047:SF29">
    <property type="entry name" value="EATER-RELATED"/>
    <property type="match status" value="1"/>
</dbReference>
<proteinExistence type="predicted"/>